<dbReference type="AlphaFoldDB" id="A0A6J7KBB5"/>
<protein>
    <submittedName>
        <fullName evidence="1">Unannotated protein</fullName>
    </submittedName>
</protein>
<dbReference type="Pfam" id="PF00805">
    <property type="entry name" value="Pentapeptide"/>
    <property type="match status" value="3"/>
</dbReference>
<name>A0A6J7KBB5_9ZZZZ</name>
<evidence type="ECO:0000313" key="1">
    <source>
        <dbReference type="EMBL" id="CAB4951424.1"/>
    </source>
</evidence>
<dbReference type="SUPFAM" id="SSF141571">
    <property type="entry name" value="Pentapeptide repeat-like"/>
    <property type="match status" value="2"/>
</dbReference>
<dbReference type="Pfam" id="PF13599">
    <property type="entry name" value="Pentapeptide_4"/>
    <property type="match status" value="1"/>
</dbReference>
<dbReference type="InterPro" id="IPR051082">
    <property type="entry name" value="Pentapeptide-BTB/POZ_domain"/>
</dbReference>
<sequence length="472" mass="50270">MSPAGERMESTEFFGVNMIRFLRRILVAAILAAGLTFVPFANVPAATGASECAQLRYDIKQSVGYSDSSGYSSESVPDLCTKDCPSLYNFYTYFPEIPGRDALAARVIYLFAACNVSKVPPSGLPSSGTTETPTHVTIKCPKINRDMHGRKDFAGTTCLAGKVLSGFNLSGMDLTGASLRSTNFTSANLSGAKLNRADLTKATLDYSNLQSADLSSATLKDLRASHISGSPSHLPWSWKLSKGFLFGPHVDLSRVWLQGLTLDNLDLSYANLSKTNLDGAKLSNLNINQATFTPSLKSTTTRGITGRPATWSVLIVNGYLIAEGVNLSGVNLTRVNLRGKTIKGINLAGANLSYADLSSTKFISVGLKGTNFDGAKLDGANFDKADLTGASIQRASAVSTSFANAKLGRVDFSNSNLTGANLSYADIYGVRIEKTDLSKVRMDGARSSIYVSGTPKALPAGWIVLNGYLKKP</sequence>
<proteinExistence type="predicted"/>
<dbReference type="Gene3D" id="2.160.20.80">
    <property type="entry name" value="E3 ubiquitin-protein ligase SopA"/>
    <property type="match status" value="3"/>
</dbReference>
<dbReference type="PANTHER" id="PTHR14136">
    <property type="entry name" value="BTB_POZ DOMAIN-CONTAINING PROTEIN KCTD9"/>
    <property type="match status" value="1"/>
</dbReference>
<accession>A0A6J7KBB5</accession>
<dbReference type="InterPro" id="IPR001646">
    <property type="entry name" value="5peptide_repeat"/>
</dbReference>
<organism evidence="1">
    <name type="scientific">freshwater metagenome</name>
    <dbReference type="NCBI Taxonomy" id="449393"/>
    <lineage>
        <taxon>unclassified sequences</taxon>
        <taxon>metagenomes</taxon>
        <taxon>ecological metagenomes</taxon>
    </lineage>
</organism>
<dbReference type="EMBL" id="CAFBNO010000011">
    <property type="protein sequence ID" value="CAB4951424.1"/>
    <property type="molecule type" value="Genomic_DNA"/>
</dbReference>
<reference evidence="1" key="1">
    <citation type="submission" date="2020-05" db="EMBL/GenBank/DDBJ databases">
        <authorList>
            <person name="Chiriac C."/>
            <person name="Salcher M."/>
            <person name="Ghai R."/>
            <person name="Kavagutti S V."/>
        </authorList>
    </citation>
    <scope>NUCLEOTIDE SEQUENCE</scope>
</reference>
<dbReference type="PANTHER" id="PTHR14136:SF17">
    <property type="entry name" value="BTB_POZ DOMAIN-CONTAINING PROTEIN KCTD9"/>
    <property type="match status" value="1"/>
</dbReference>
<gene>
    <name evidence="1" type="ORF">UFOPK3837_00458</name>
</gene>